<dbReference type="GO" id="GO:0005783">
    <property type="term" value="C:endoplasmic reticulum"/>
    <property type="evidence" value="ECO:0007669"/>
    <property type="project" value="TreeGrafter"/>
</dbReference>
<evidence type="ECO:0000256" key="6">
    <source>
        <dbReference type="ARBA" id="ARBA00023136"/>
    </source>
</evidence>
<keyword evidence="6 7" id="KW-0472">Membrane</keyword>
<feature type="transmembrane region" description="Helical" evidence="7">
    <location>
        <begin position="138"/>
        <end position="171"/>
    </location>
</feature>
<dbReference type="AlphaFoldDB" id="A0AAX6IGS9"/>
<dbReference type="EMBL" id="JANAVB010021197">
    <property type="protein sequence ID" value="KAJ6826107.1"/>
    <property type="molecule type" value="Genomic_DNA"/>
</dbReference>
<comment type="caution">
    <text evidence="10">The sequence shown here is derived from an EMBL/GenBank/DDBJ whole genome shotgun (WGS) entry which is preliminary data.</text>
</comment>
<evidence type="ECO:0000256" key="3">
    <source>
        <dbReference type="ARBA" id="ARBA00006483"/>
    </source>
</evidence>
<keyword evidence="4 7" id="KW-0812">Transmembrane</keyword>
<dbReference type="EMBL" id="JANAVB010001800">
    <property type="protein sequence ID" value="KAJ6852412.1"/>
    <property type="molecule type" value="Genomic_DNA"/>
</dbReference>
<evidence type="ECO:0000256" key="8">
    <source>
        <dbReference type="SAM" id="MobiDB-lite"/>
    </source>
</evidence>
<evidence type="ECO:0000313" key="11">
    <source>
        <dbReference type="Proteomes" id="UP001140949"/>
    </source>
</evidence>
<dbReference type="GO" id="GO:0005794">
    <property type="term" value="C:Golgi apparatus"/>
    <property type="evidence" value="ECO:0007669"/>
    <property type="project" value="TreeGrafter"/>
</dbReference>
<evidence type="ECO:0000256" key="2">
    <source>
        <dbReference type="ARBA" id="ARBA00004141"/>
    </source>
</evidence>
<feature type="transmembrane region" description="Helical" evidence="7">
    <location>
        <begin position="85"/>
        <end position="118"/>
    </location>
</feature>
<evidence type="ECO:0000256" key="7">
    <source>
        <dbReference type="RuleBase" id="RU363107"/>
    </source>
</evidence>
<comment type="function">
    <text evidence="1 7">May be involved in both secretory and endocytic intracellular trafficking in the endosomal/prevacuolar compartments.</text>
</comment>
<feature type="region of interest" description="Disordered" evidence="8">
    <location>
        <begin position="1"/>
        <end position="22"/>
    </location>
</feature>
<keyword evidence="10" id="KW-0675">Receptor</keyword>
<evidence type="ECO:0000313" key="10">
    <source>
        <dbReference type="EMBL" id="KAJ6852412.1"/>
    </source>
</evidence>
<name>A0AAX6IGS9_IRIPA</name>
<reference evidence="10" key="1">
    <citation type="journal article" date="2023" name="GigaByte">
        <title>Genome assembly of the bearded iris, Iris pallida Lam.</title>
        <authorList>
            <person name="Bruccoleri R.E."/>
            <person name="Oakeley E.J."/>
            <person name="Faust A.M.E."/>
            <person name="Altorfer M."/>
            <person name="Dessus-Babus S."/>
            <person name="Burckhardt D."/>
            <person name="Oertli M."/>
            <person name="Naumann U."/>
            <person name="Petersen F."/>
            <person name="Wong J."/>
        </authorList>
    </citation>
    <scope>NUCLEOTIDE SEQUENCE</scope>
    <source>
        <strain evidence="10">GSM-AAB239-AS_SAM_17_03QT</strain>
    </source>
</reference>
<protein>
    <recommendedName>
        <fullName evidence="7">PRA1 family protein</fullName>
    </recommendedName>
</protein>
<feature type="compositionally biased region" description="Pro residues" evidence="8">
    <location>
        <begin position="11"/>
        <end position="20"/>
    </location>
</feature>
<keyword evidence="5 7" id="KW-1133">Transmembrane helix</keyword>
<dbReference type="InterPro" id="IPR004895">
    <property type="entry name" value="Prenylated_rab_accept_PRA1"/>
</dbReference>
<evidence type="ECO:0000256" key="5">
    <source>
        <dbReference type="ARBA" id="ARBA00022989"/>
    </source>
</evidence>
<organism evidence="10 11">
    <name type="scientific">Iris pallida</name>
    <name type="common">Sweet iris</name>
    <dbReference type="NCBI Taxonomy" id="29817"/>
    <lineage>
        <taxon>Eukaryota</taxon>
        <taxon>Viridiplantae</taxon>
        <taxon>Streptophyta</taxon>
        <taxon>Embryophyta</taxon>
        <taxon>Tracheophyta</taxon>
        <taxon>Spermatophyta</taxon>
        <taxon>Magnoliopsida</taxon>
        <taxon>Liliopsida</taxon>
        <taxon>Asparagales</taxon>
        <taxon>Iridaceae</taxon>
        <taxon>Iridoideae</taxon>
        <taxon>Irideae</taxon>
        <taxon>Iris</taxon>
    </lineage>
</organism>
<evidence type="ECO:0000256" key="4">
    <source>
        <dbReference type="ARBA" id="ARBA00022692"/>
    </source>
</evidence>
<keyword evidence="11" id="KW-1185">Reference proteome</keyword>
<dbReference type="Proteomes" id="UP001140949">
    <property type="component" value="Unassembled WGS sequence"/>
</dbReference>
<dbReference type="GO" id="GO:0016020">
    <property type="term" value="C:membrane"/>
    <property type="evidence" value="ECO:0007669"/>
    <property type="project" value="UniProtKB-SubCell"/>
</dbReference>
<evidence type="ECO:0000256" key="1">
    <source>
        <dbReference type="ARBA" id="ARBA00002501"/>
    </source>
</evidence>
<dbReference type="Pfam" id="PF03208">
    <property type="entry name" value="PRA1"/>
    <property type="match status" value="1"/>
</dbReference>
<reference evidence="10" key="2">
    <citation type="submission" date="2023-04" db="EMBL/GenBank/DDBJ databases">
        <authorList>
            <person name="Bruccoleri R.E."/>
            <person name="Oakeley E.J."/>
            <person name="Faust A.-M."/>
            <person name="Dessus-Babus S."/>
            <person name="Altorfer M."/>
            <person name="Burckhardt D."/>
            <person name="Oertli M."/>
            <person name="Naumann U."/>
            <person name="Petersen F."/>
            <person name="Wong J."/>
        </authorList>
    </citation>
    <scope>NUCLEOTIDE SEQUENCE</scope>
    <source>
        <strain evidence="10">GSM-AAB239-AS_SAM_17_03QT</strain>
        <tissue evidence="10">Leaf</tissue>
    </source>
</reference>
<dbReference type="GO" id="GO:0016192">
    <property type="term" value="P:vesicle-mediated transport"/>
    <property type="evidence" value="ECO:0007669"/>
    <property type="project" value="UniProtKB-ARBA"/>
</dbReference>
<evidence type="ECO:0000313" key="9">
    <source>
        <dbReference type="EMBL" id="KAJ6826107.1"/>
    </source>
</evidence>
<proteinExistence type="inferred from homology"/>
<comment type="similarity">
    <text evidence="3 7">Belongs to the PRA1 family.</text>
</comment>
<accession>A0AAX6IGS9</accession>
<comment type="subcellular location">
    <subcellularLocation>
        <location evidence="2 7">Membrane</location>
        <topology evidence="2 7">Multi-pass membrane protein</topology>
    </subcellularLocation>
</comment>
<keyword evidence="7" id="KW-0813">Transport</keyword>
<dbReference type="PANTHER" id="PTHR19317">
    <property type="entry name" value="PRENYLATED RAB ACCEPTOR 1-RELATED"/>
    <property type="match status" value="1"/>
</dbReference>
<dbReference type="PANTHER" id="PTHR19317:SF84">
    <property type="entry name" value="PRA1 FAMILY PROTEIN"/>
    <property type="match status" value="1"/>
</dbReference>
<sequence length="213" mass="22717">MASGFGSIPTSSPPPPPPPVAAAAGTSYSFSGDSFLSLATGRAVASSPIRPWRHLLDPSALSRPYSYGEGLLRLRRNLSHFRLNYSLAVLLLLFLSLLYHPLSLIVFLALFLLWLSLYFSRAADSPVVVFGRPLDDRAVLAALSLLTVVALVFTGVGVNVLVSLAVGLLVVGVHAFFRGTEDLFLDESDAVDGGLLSSVVGSPGRHQPYDRLV</sequence>
<gene>
    <name evidence="10" type="ORF">M6B38_255565</name>
    <name evidence="9" type="ORF">M6B38_374080</name>
</gene>